<protein>
    <recommendedName>
        <fullName evidence="7">DUF2179 domain-containing protein</fullName>
    </recommendedName>
</protein>
<dbReference type="InterPro" id="IPR015867">
    <property type="entry name" value="N-reg_PII/ATP_PRibTrfase_C"/>
</dbReference>
<evidence type="ECO:0000259" key="7">
    <source>
        <dbReference type="Pfam" id="PF10035"/>
    </source>
</evidence>
<evidence type="ECO:0000313" key="8">
    <source>
        <dbReference type="EMBL" id="TDG69612.1"/>
    </source>
</evidence>
<comment type="subcellular location">
    <subcellularLocation>
        <location evidence="1">Cell membrane</location>
        <topology evidence="1">Multi-pass membrane protein</topology>
    </subcellularLocation>
</comment>
<feature type="transmembrane region" description="Helical" evidence="6">
    <location>
        <begin position="84"/>
        <end position="101"/>
    </location>
</feature>
<feature type="transmembrane region" description="Helical" evidence="6">
    <location>
        <begin position="107"/>
        <end position="128"/>
    </location>
</feature>
<sequence>MTKRQLTDNIFIRFAIIIIALELVAVSINFFYAPAQIAAGGSTGIAILANELLGLDRALVVLIINISMIILAAVFLNKATTARIAFGSLLLPVLLKITPSFELTANNMLAVLIGGSIFAVGVALLYRIEASSGGTAVPPMILKKYFRISPAISLLIIDAFVSLGNLLTSGFEGFALAVFSIVISSIVMNYIETGLDRRKMIYITSNGSITKIKDYLSVNDKGFTIMDVKGGYTGDNREMLMVVVDNQDYNHVLRAIHMLDKQAFTIVYNITEAHGGTFI</sequence>
<evidence type="ECO:0000256" key="1">
    <source>
        <dbReference type="ARBA" id="ARBA00004651"/>
    </source>
</evidence>
<dbReference type="RefSeq" id="WP_010008805.1">
    <property type="nucleotide sequence ID" value="NZ_JAGYGP010000001.1"/>
</dbReference>
<evidence type="ECO:0000256" key="6">
    <source>
        <dbReference type="SAM" id="Phobius"/>
    </source>
</evidence>
<accession>A0A4R5NAX0</accession>
<dbReference type="AlphaFoldDB" id="A0A4R5NAX0"/>
<feature type="domain" description="DUF2179" evidence="7">
    <location>
        <begin position="222"/>
        <end position="275"/>
    </location>
</feature>
<dbReference type="InterPro" id="IPR019264">
    <property type="entry name" value="DUF2179"/>
</dbReference>
<evidence type="ECO:0000256" key="3">
    <source>
        <dbReference type="ARBA" id="ARBA00022692"/>
    </source>
</evidence>
<dbReference type="Pfam" id="PF02588">
    <property type="entry name" value="YitT_membrane"/>
    <property type="match status" value="1"/>
</dbReference>
<comment type="caution">
    <text evidence="8">The sequence shown here is derived from an EMBL/GenBank/DDBJ whole genome shotgun (WGS) entry which is preliminary data.</text>
</comment>
<evidence type="ECO:0000256" key="2">
    <source>
        <dbReference type="ARBA" id="ARBA00022475"/>
    </source>
</evidence>
<dbReference type="Pfam" id="PF10035">
    <property type="entry name" value="DUF2179"/>
    <property type="match status" value="1"/>
</dbReference>
<evidence type="ECO:0000313" key="9">
    <source>
        <dbReference type="Proteomes" id="UP000295681"/>
    </source>
</evidence>
<keyword evidence="9" id="KW-1185">Reference proteome</keyword>
<dbReference type="InterPro" id="IPR051461">
    <property type="entry name" value="UPF0750_membrane"/>
</dbReference>
<keyword evidence="3 6" id="KW-0812">Transmembrane</keyword>
<feature type="transmembrane region" description="Helical" evidence="6">
    <location>
        <begin position="58"/>
        <end position="77"/>
    </location>
</feature>
<dbReference type="EMBL" id="PUFI01000005">
    <property type="protein sequence ID" value="TDG69612.1"/>
    <property type="molecule type" value="Genomic_DNA"/>
</dbReference>
<evidence type="ECO:0000256" key="5">
    <source>
        <dbReference type="ARBA" id="ARBA00023136"/>
    </source>
</evidence>
<keyword evidence="2" id="KW-1003">Cell membrane</keyword>
<dbReference type="PIRSF" id="PIRSF006483">
    <property type="entry name" value="Membrane_protein_YitT"/>
    <property type="match status" value="1"/>
</dbReference>
<name>A0A4R5NAX0_9LACO</name>
<feature type="transmembrane region" description="Helical" evidence="6">
    <location>
        <begin position="12"/>
        <end position="32"/>
    </location>
</feature>
<dbReference type="Gene3D" id="3.30.70.120">
    <property type="match status" value="1"/>
</dbReference>
<proteinExistence type="predicted"/>
<organism evidence="8 9">
    <name type="scientific">Leuconostoc fallax</name>
    <dbReference type="NCBI Taxonomy" id="1251"/>
    <lineage>
        <taxon>Bacteria</taxon>
        <taxon>Bacillati</taxon>
        <taxon>Bacillota</taxon>
        <taxon>Bacilli</taxon>
        <taxon>Lactobacillales</taxon>
        <taxon>Lactobacillaceae</taxon>
        <taxon>Leuconostoc</taxon>
    </lineage>
</organism>
<evidence type="ECO:0000256" key="4">
    <source>
        <dbReference type="ARBA" id="ARBA00022989"/>
    </source>
</evidence>
<dbReference type="PANTHER" id="PTHR33545">
    <property type="entry name" value="UPF0750 MEMBRANE PROTEIN YITT-RELATED"/>
    <property type="match status" value="1"/>
</dbReference>
<dbReference type="GO" id="GO:0005886">
    <property type="term" value="C:plasma membrane"/>
    <property type="evidence" value="ECO:0007669"/>
    <property type="project" value="UniProtKB-SubCell"/>
</dbReference>
<feature type="transmembrane region" description="Helical" evidence="6">
    <location>
        <begin position="148"/>
        <end position="167"/>
    </location>
</feature>
<reference evidence="8 9" key="1">
    <citation type="journal article" date="2019" name="Appl. Microbiol. Biotechnol.">
        <title>Uncovering carbohydrate metabolism through a genotype-phenotype association study of 56 lactic acid bacteria genomes.</title>
        <authorList>
            <person name="Buron-Moles G."/>
            <person name="Chailyan A."/>
            <person name="Dolejs I."/>
            <person name="Forster J."/>
            <person name="Miks M.H."/>
        </authorList>
    </citation>
    <scope>NUCLEOTIDE SEQUENCE [LARGE SCALE GENOMIC DNA]</scope>
    <source>
        <strain evidence="8 9">ATCC 700006</strain>
    </source>
</reference>
<dbReference type="InterPro" id="IPR003740">
    <property type="entry name" value="YitT"/>
</dbReference>
<dbReference type="CDD" id="cd16380">
    <property type="entry name" value="YitT_C"/>
    <property type="match status" value="1"/>
</dbReference>
<dbReference type="STRING" id="907931.GCA_000165675_00298"/>
<dbReference type="Proteomes" id="UP000295681">
    <property type="component" value="Unassembled WGS sequence"/>
</dbReference>
<dbReference type="PANTHER" id="PTHR33545:SF9">
    <property type="entry name" value="UPF0750 MEMBRANE PROTEIN YITE"/>
    <property type="match status" value="1"/>
</dbReference>
<keyword evidence="4 6" id="KW-1133">Transmembrane helix</keyword>
<feature type="transmembrane region" description="Helical" evidence="6">
    <location>
        <begin position="173"/>
        <end position="191"/>
    </location>
</feature>
<gene>
    <name evidence="8" type="ORF">C5L23_001074</name>
</gene>
<keyword evidence="5 6" id="KW-0472">Membrane</keyword>